<dbReference type="InterPro" id="IPR027417">
    <property type="entry name" value="P-loop_NTPase"/>
</dbReference>
<dbReference type="Proteomes" id="UP001140272">
    <property type="component" value="Unassembled WGS sequence"/>
</dbReference>
<evidence type="ECO:0000256" key="2">
    <source>
        <dbReference type="ARBA" id="ARBA00022490"/>
    </source>
</evidence>
<keyword evidence="9" id="KW-0238">DNA-binding</keyword>
<evidence type="ECO:0000256" key="12">
    <source>
        <dbReference type="ARBA" id="ARBA00039316"/>
    </source>
</evidence>
<evidence type="ECO:0000256" key="8">
    <source>
        <dbReference type="ARBA" id="ARBA00022881"/>
    </source>
</evidence>
<dbReference type="AlphaFoldDB" id="A0A9X2XXL8"/>
<keyword evidence="6" id="KW-0228">DNA excision</keyword>
<evidence type="ECO:0000256" key="7">
    <source>
        <dbReference type="ARBA" id="ARBA00022840"/>
    </source>
</evidence>
<evidence type="ECO:0000256" key="5">
    <source>
        <dbReference type="ARBA" id="ARBA00022763"/>
    </source>
</evidence>
<feature type="non-terminal residue" evidence="14">
    <location>
        <position position="69"/>
    </location>
</feature>
<proteinExistence type="inferred from homology"/>
<evidence type="ECO:0000313" key="15">
    <source>
        <dbReference type="Proteomes" id="UP001140272"/>
    </source>
</evidence>
<feature type="non-terminal residue" evidence="14">
    <location>
        <position position="1"/>
    </location>
</feature>
<dbReference type="EMBL" id="JACKRN010000406">
    <property type="protein sequence ID" value="MCV7070876.1"/>
    <property type="molecule type" value="Genomic_DNA"/>
</dbReference>
<dbReference type="GO" id="GO:0006281">
    <property type="term" value="P:DNA repair"/>
    <property type="evidence" value="ECO:0007669"/>
    <property type="project" value="UniProtKB-KW"/>
</dbReference>
<dbReference type="GO" id="GO:0005524">
    <property type="term" value="F:ATP binding"/>
    <property type="evidence" value="ECO:0007669"/>
    <property type="project" value="UniProtKB-KW"/>
</dbReference>
<organism evidence="14 15">
    <name type="scientific">Mycolicibacterium rufum</name>
    <dbReference type="NCBI Taxonomy" id="318424"/>
    <lineage>
        <taxon>Bacteria</taxon>
        <taxon>Bacillati</taxon>
        <taxon>Actinomycetota</taxon>
        <taxon>Actinomycetes</taxon>
        <taxon>Mycobacteriales</taxon>
        <taxon>Mycobacteriaceae</taxon>
        <taxon>Mycolicibacterium</taxon>
    </lineage>
</organism>
<evidence type="ECO:0000256" key="4">
    <source>
        <dbReference type="ARBA" id="ARBA00022741"/>
    </source>
</evidence>
<keyword evidence="4" id="KW-0547">Nucleotide-binding</keyword>
<keyword evidence="3" id="KW-0677">Repeat</keyword>
<reference evidence="14" key="2">
    <citation type="journal article" date="2022" name="BMC Genomics">
        <title>Comparative genome analysis of mycobacteria focusing on tRNA and non-coding RNA.</title>
        <authorList>
            <person name="Behra P.R.K."/>
            <person name="Pettersson B.M.F."/>
            <person name="Ramesh M."/>
            <person name="Das S."/>
            <person name="Dasgupta S."/>
            <person name="Kirsebom L.A."/>
        </authorList>
    </citation>
    <scope>NUCLEOTIDE SEQUENCE</scope>
    <source>
        <strain evidence="14">DSM 45406</strain>
    </source>
</reference>
<evidence type="ECO:0000256" key="9">
    <source>
        <dbReference type="ARBA" id="ARBA00023125"/>
    </source>
</evidence>
<evidence type="ECO:0000256" key="13">
    <source>
        <dbReference type="ARBA" id="ARBA00042156"/>
    </source>
</evidence>
<evidence type="ECO:0000256" key="11">
    <source>
        <dbReference type="ARBA" id="ARBA00038000"/>
    </source>
</evidence>
<evidence type="ECO:0000256" key="3">
    <source>
        <dbReference type="ARBA" id="ARBA00022737"/>
    </source>
</evidence>
<comment type="similarity">
    <text evidence="11">Belongs to the ABC transporter superfamily. UvrA family.</text>
</comment>
<keyword evidence="2" id="KW-0963">Cytoplasm</keyword>
<accession>A0A9X2XXL8</accession>
<sequence length="69" mass="7421">SRTPRERSDWLQLAGVQRNNLHDLSVSVPLRCLTAVTGVSGSGKSSLVAQALPEIVGEHLGRPVRFDDA</sequence>
<dbReference type="GO" id="GO:0004518">
    <property type="term" value="F:nuclease activity"/>
    <property type="evidence" value="ECO:0007669"/>
    <property type="project" value="UniProtKB-KW"/>
</dbReference>
<name>A0A9X2XXL8_9MYCO</name>
<evidence type="ECO:0000313" key="14">
    <source>
        <dbReference type="EMBL" id="MCV7070876.1"/>
    </source>
</evidence>
<gene>
    <name evidence="14" type="ORF">H7H73_11015</name>
</gene>
<keyword evidence="7" id="KW-0067">ATP-binding</keyword>
<dbReference type="PANTHER" id="PTHR43152:SF1">
    <property type="entry name" value="UVRA PROTEIN"/>
    <property type="match status" value="1"/>
</dbReference>
<dbReference type="GO" id="GO:0003677">
    <property type="term" value="F:DNA binding"/>
    <property type="evidence" value="ECO:0007669"/>
    <property type="project" value="UniProtKB-KW"/>
</dbReference>
<keyword evidence="10" id="KW-0234">DNA repair</keyword>
<evidence type="ECO:0000256" key="1">
    <source>
        <dbReference type="ARBA" id="ARBA00004496"/>
    </source>
</evidence>
<evidence type="ECO:0000256" key="6">
    <source>
        <dbReference type="ARBA" id="ARBA00022769"/>
    </source>
</evidence>
<dbReference type="SUPFAM" id="SSF52540">
    <property type="entry name" value="P-loop containing nucleoside triphosphate hydrolases"/>
    <property type="match status" value="1"/>
</dbReference>
<dbReference type="GO" id="GO:0005737">
    <property type="term" value="C:cytoplasm"/>
    <property type="evidence" value="ECO:0007669"/>
    <property type="project" value="UniProtKB-SubCell"/>
</dbReference>
<dbReference type="Gene3D" id="3.40.50.300">
    <property type="entry name" value="P-loop containing nucleotide triphosphate hydrolases"/>
    <property type="match status" value="1"/>
</dbReference>
<comment type="caution">
    <text evidence="14">The sequence shown here is derived from an EMBL/GenBank/DDBJ whole genome shotgun (WGS) entry which is preliminary data.</text>
</comment>
<reference evidence="14" key="1">
    <citation type="submission" date="2020-07" db="EMBL/GenBank/DDBJ databases">
        <authorList>
            <person name="Pettersson B.M.F."/>
            <person name="Behra P.R.K."/>
            <person name="Ramesh M."/>
            <person name="Das S."/>
            <person name="Dasgupta S."/>
            <person name="Kirsebom L.A."/>
        </authorList>
    </citation>
    <scope>NUCLEOTIDE SEQUENCE</scope>
    <source>
        <strain evidence="14">DSM 45406</strain>
    </source>
</reference>
<protein>
    <recommendedName>
        <fullName evidence="12">UvrABC system protein A</fullName>
    </recommendedName>
    <alternativeName>
        <fullName evidence="13">Excinuclease ABC subunit A</fullName>
    </alternativeName>
</protein>
<keyword evidence="5" id="KW-0227">DNA damage</keyword>
<comment type="subcellular location">
    <subcellularLocation>
        <location evidence="1">Cytoplasm</location>
    </subcellularLocation>
</comment>
<evidence type="ECO:0000256" key="10">
    <source>
        <dbReference type="ARBA" id="ARBA00023204"/>
    </source>
</evidence>
<dbReference type="PANTHER" id="PTHR43152">
    <property type="entry name" value="UVRABC SYSTEM PROTEIN A"/>
    <property type="match status" value="1"/>
</dbReference>
<keyword evidence="8" id="KW-0267">Excision nuclease</keyword>